<name>A0A2L2TU57_9HYPO</name>
<feature type="compositionally biased region" description="Polar residues" evidence="1">
    <location>
        <begin position="62"/>
        <end position="72"/>
    </location>
</feature>
<organism evidence="2 3">
    <name type="scientific">Fusarium venenatum</name>
    <dbReference type="NCBI Taxonomy" id="56646"/>
    <lineage>
        <taxon>Eukaryota</taxon>
        <taxon>Fungi</taxon>
        <taxon>Dikarya</taxon>
        <taxon>Ascomycota</taxon>
        <taxon>Pezizomycotina</taxon>
        <taxon>Sordariomycetes</taxon>
        <taxon>Hypocreomycetidae</taxon>
        <taxon>Hypocreales</taxon>
        <taxon>Nectriaceae</taxon>
        <taxon>Fusarium</taxon>
    </lineage>
</organism>
<feature type="region of interest" description="Disordered" evidence="1">
    <location>
        <begin position="53"/>
        <end position="72"/>
    </location>
</feature>
<dbReference type="EMBL" id="LN649229">
    <property type="protein sequence ID" value="CEI64900.1"/>
    <property type="molecule type" value="Genomic_DNA"/>
</dbReference>
<dbReference type="AlphaFoldDB" id="A0A2L2TU57"/>
<dbReference type="Proteomes" id="UP000245910">
    <property type="component" value="Chromosome I"/>
</dbReference>
<evidence type="ECO:0000313" key="2">
    <source>
        <dbReference type="EMBL" id="CEI64900.1"/>
    </source>
</evidence>
<evidence type="ECO:0000256" key="1">
    <source>
        <dbReference type="SAM" id="MobiDB-lite"/>
    </source>
</evidence>
<sequence>MVHHGTSAFYLEPMATNVARYSPSCPPVRSSSNFQSFFIQHGRQSKPLFCASETGPLPTEKPTLTTFVNPPR</sequence>
<proteinExistence type="predicted"/>
<protein>
    <submittedName>
        <fullName evidence="2">Uncharacterized protein</fullName>
    </submittedName>
</protein>
<evidence type="ECO:0000313" key="3">
    <source>
        <dbReference type="Proteomes" id="UP000245910"/>
    </source>
</evidence>
<reference evidence="3" key="1">
    <citation type="submission" date="2014-10" db="EMBL/GenBank/DDBJ databases">
        <authorList>
            <person name="King R."/>
        </authorList>
    </citation>
    <scope>NUCLEOTIDE SEQUENCE [LARGE SCALE GENOMIC DNA]</scope>
    <source>
        <strain evidence="3">A3/5</strain>
    </source>
</reference>
<accession>A0A2L2TU57</accession>
<keyword evidence="3" id="KW-1185">Reference proteome</keyword>